<dbReference type="Pfam" id="PF06925">
    <property type="entry name" value="MGDG_synth"/>
    <property type="match status" value="1"/>
</dbReference>
<name>A0AA43RHC7_9ACTN</name>
<evidence type="ECO:0000313" key="7">
    <source>
        <dbReference type="EMBL" id="MDO4841854.1"/>
    </source>
</evidence>
<comment type="subcellular location">
    <subcellularLocation>
        <location evidence="1">Membrane</location>
    </subcellularLocation>
</comment>
<gene>
    <name evidence="7" type="ORF">Q3982_04170</name>
</gene>
<dbReference type="AlphaFoldDB" id="A0AA43RHC7"/>
<evidence type="ECO:0000256" key="1">
    <source>
        <dbReference type="ARBA" id="ARBA00004370"/>
    </source>
</evidence>
<comment type="similarity">
    <text evidence="2">Belongs to the glycosyltransferase 28 family.</text>
</comment>
<dbReference type="GO" id="GO:0016020">
    <property type="term" value="C:membrane"/>
    <property type="evidence" value="ECO:0007669"/>
    <property type="project" value="UniProtKB-SubCell"/>
</dbReference>
<dbReference type="Proteomes" id="UP001168575">
    <property type="component" value="Unassembled WGS sequence"/>
</dbReference>
<keyword evidence="8" id="KW-1185">Reference proteome</keyword>
<dbReference type="Pfam" id="PF04101">
    <property type="entry name" value="Glyco_tran_28_C"/>
    <property type="match status" value="1"/>
</dbReference>
<evidence type="ECO:0000256" key="4">
    <source>
        <dbReference type="ARBA" id="ARBA00022679"/>
    </source>
</evidence>
<evidence type="ECO:0000259" key="5">
    <source>
        <dbReference type="Pfam" id="PF04101"/>
    </source>
</evidence>
<sequence>MQDKRKIYVVHASVGSGHKTAANAVALAIDILNKEASMPVEYEPEVLDILPFGRIKFDGNKYATTFTGATRPLYDFTWRYTFTGRFLWGGGTNHARVMYPEFTQKVREEEPAAIVCTHIVAANTAVGARMITGQNFPIICVPTDYEVEGLWPHEFADVFCVANEQMAETLRARHVPEHKIKITGMPTNPEFTKEYDRDEVCESFNLPADKKLVLAVAGASLLQPYVHIKKVIQDLVPYMHEFKNLHFVIVVGRDGDLKQDLKAFIAEHGIENITVLGYVEEMAMLLSACDLVVCKAGGMTVTECLCAYTPMILTCRAYGQEKANVKMLTAAGAAIHVTTSRELYATLKVADSDYSSFEALKKAAENIRKPYASLDIAKETFFAISNSDDETLRERTRKTFISFYIGDKPAHPR</sequence>
<evidence type="ECO:0000256" key="2">
    <source>
        <dbReference type="ARBA" id="ARBA00006962"/>
    </source>
</evidence>
<proteinExistence type="inferred from homology"/>
<keyword evidence="4" id="KW-0808">Transferase</keyword>
<organism evidence="7 8">
    <name type="scientific">Phoenicibacter congonensis</name>
    <dbReference type="NCBI Taxonomy" id="1944646"/>
    <lineage>
        <taxon>Bacteria</taxon>
        <taxon>Bacillati</taxon>
        <taxon>Actinomycetota</taxon>
        <taxon>Coriobacteriia</taxon>
        <taxon>Eggerthellales</taxon>
        <taxon>Eggerthellaceae</taxon>
        <taxon>Phoenicibacter</taxon>
    </lineage>
</organism>
<protein>
    <submittedName>
        <fullName evidence="7">Glycosyltransferase</fullName>
    </submittedName>
</protein>
<evidence type="ECO:0000313" key="8">
    <source>
        <dbReference type="Proteomes" id="UP001168575"/>
    </source>
</evidence>
<dbReference type="PANTHER" id="PTHR43025:SF3">
    <property type="entry name" value="MONOGALACTOSYLDIACYLGLYCEROL SYNTHASE 1, CHLOROPLASTIC"/>
    <property type="match status" value="1"/>
</dbReference>
<dbReference type="SUPFAM" id="SSF53756">
    <property type="entry name" value="UDP-Glycosyltransferase/glycogen phosphorylase"/>
    <property type="match status" value="1"/>
</dbReference>
<dbReference type="PANTHER" id="PTHR43025">
    <property type="entry name" value="MONOGALACTOSYLDIACYLGLYCEROL SYNTHASE"/>
    <property type="match status" value="1"/>
</dbReference>
<evidence type="ECO:0000256" key="3">
    <source>
        <dbReference type="ARBA" id="ARBA00022676"/>
    </source>
</evidence>
<dbReference type="EMBL" id="JAUMVS010000056">
    <property type="protein sequence ID" value="MDO4841854.1"/>
    <property type="molecule type" value="Genomic_DNA"/>
</dbReference>
<feature type="domain" description="Glycosyl transferase family 28 C-terminal" evidence="5">
    <location>
        <begin position="239"/>
        <end position="343"/>
    </location>
</feature>
<feature type="domain" description="Diacylglycerol glucosyltransferase N-terminal" evidence="6">
    <location>
        <begin position="62"/>
        <end position="186"/>
    </location>
</feature>
<dbReference type="InterPro" id="IPR007235">
    <property type="entry name" value="Glyco_trans_28_C"/>
</dbReference>
<comment type="caution">
    <text evidence="7">The sequence shown here is derived from an EMBL/GenBank/DDBJ whole genome shotgun (WGS) entry which is preliminary data.</text>
</comment>
<dbReference type="InterPro" id="IPR050519">
    <property type="entry name" value="Glycosyltransf_28_UgtP"/>
</dbReference>
<reference evidence="7" key="1">
    <citation type="submission" date="2023-07" db="EMBL/GenBank/DDBJ databases">
        <title>Between Cages and Wild: Unraveling the Impact of Captivity on Animal Microbiomes and Antimicrobial Resistance.</title>
        <authorList>
            <person name="Schmartz G.P."/>
            <person name="Rehner J."/>
            <person name="Schuff M.J."/>
            <person name="Becker S.L."/>
            <person name="Kravczyk M."/>
            <person name="Gurevich A."/>
            <person name="Francke R."/>
            <person name="Mueller R."/>
            <person name="Keller V."/>
            <person name="Keller A."/>
        </authorList>
    </citation>
    <scope>NUCLEOTIDE SEQUENCE</scope>
    <source>
        <strain evidence="7">S12M_St_49</strain>
    </source>
</reference>
<dbReference type="GO" id="GO:0016758">
    <property type="term" value="F:hexosyltransferase activity"/>
    <property type="evidence" value="ECO:0007669"/>
    <property type="project" value="InterPro"/>
</dbReference>
<dbReference type="Gene3D" id="3.40.50.2000">
    <property type="entry name" value="Glycogen Phosphorylase B"/>
    <property type="match status" value="1"/>
</dbReference>
<keyword evidence="3" id="KW-0328">Glycosyltransferase</keyword>
<dbReference type="InterPro" id="IPR009695">
    <property type="entry name" value="Diacylglyc_glucosyltr_N"/>
</dbReference>
<dbReference type="GO" id="GO:0009247">
    <property type="term" value="P:glycolipid biosynthetic process"/>
    <property type="evidence" value="ECO:0007669"/>
    <property type="project" value="InterPro"/>
</dbReference>
<accession>A0AA43RHC7</accession>
<evidence type="ECO:0000259" key="6">
    <source>
        <dbReference type="Pfam" id="PF06925"/>
    </source>
</evidence>